<organism evidence="4 5">
    <name type="scientific">Imperialibacter roseus</name>
    <dbReference type="NCBI Taxonomy" id="1324217"/>
    <lineage>
        <taxon>Bacteria</taxon>
        <taxon>Pseudomonadati</taxon>
        <taxon>Bacteroidota</taxon>
        <taxon>Cytophagia</taxon>
        <taxon>Cytophagales</taxon>
        <taxon>Flammeovirgaceae</taxon>
        <taxon>Imperialibacter</taxon>
    </lineage>
</organism>
<dbReference type="InterPro" id="IPR007621">
    <property type="entry name" value="TPM_dom"/>
</dbReference>
<dbReference type="Proteomes" id="UP001302349">
    <property type="component" value="Chromosome"/>
</dbReference>
<feature type="signal peptide" evidence="2">
    <location>
        <begin position="1"/>
        <end position="27"/>
    </location>
</feature>
<dbReference type="PANTHER" id="PTHR30373">
    <property type="entry name" value="UPF0603 PROTEIN YGCG"/>
    <property type="match status" value="1"/>
</dbReference>
<gene>
    <name evidence="4" type="ORF">RT717_24000</name>
</gene>
<evidence type="ECO:0000313" key="5">
    <source>
        <dbReference type="Proteomes" id="UP001302349"/>
    </source>
</evidence>
<feature type="transmembrane region" description="Helical" evidence="1">
    <location>
        <begin position="181"/>
        <end position="200"/>
    </location>
</feature>
<feature type="chain" id="PRO_5046605951" evidence="2">
    <location>
        <begin position="28"/>
        <end position="265"/>
    </location>
</feature>
<sequence>MTFPLAKIKFLYFFTGLLFMAGLAASAQSFPKPMSPPRIVNDYANLLTSQESNMLESKLRQYRDSTSTEMAIVIVETVGQNDIDVYAVELAEEWGIGGKKYDNGIIILVAQNDRKVSIKTGYGMEGPIPDAYVKRVIDRYIIPNFKQEKYFEGLDQATSLMMSMASGEFKADPRTAKKTPGILSLIIVFFFVIIPIISVFRGRRGHFSSRKPGFWTMLFLMSSMNRGRGNTFNDFNSGRGSFGGGSDFGGFGGGSFGGGGASGSW</sequence>
<dbReference type="Pfam" id="PF04536">
    <property type="entry name" value="TPM_phosphatase"/>
    <property type="match status" value="1"/>
</dbReference>
<evidence type="ECO:0000259" key="3">
    <source>
        <dbReference type="Pfam" id="PF04536"/>
    </source>
</evidence>
<proteinExistence type="predicted"/>
<evidence type="ECO:0000313" key="4">
    <source>
        <dbReference type="EMBL" id="WOK06144.1"/>
    </source>
</evidence>
<dbReference type="PANTHER" id="PTHR30373:SF2">
    <property type="entry name" value="UPF0603 PROTEIN YGCG"/>
    <property type="match status" value="1"/>
</dbReference>
<dbReference type="Gene3D" id="3.10.310.50">
    <property type="match status" value="1"/>
</dbReference>
<keyword evidence="1" id="KW-1133">Transmembrane helix</keyword>
<keyword evidence="2" id="KW-0732">Signal</keyword>
<reference evidence="4 5" key="1">
    <citation type="journal article" date="2023" name="Microbiol. Resour. Announc.">
        <title>Complete Genome Sequence of Imperialibacter roseus strain P4T.</title>
        <authorList>
            <person name="Tizabi D.R."/>
            <person name="Bachvaroff T."/>
            <person name="Hill R.T."/>
        </authorList>
    </citation>
    <scope>NUCLEOTIDE SEQUENCE [LARGE SCALE GENOMIC DNA]</scope>
    <source>
        <strain evidence="4 5">P4T</strain>
    </source>
</reference>
<keyword evidence="1" id="KW-0812">Transmembrane</keyword>
<evidence type="ECO:0000256" key="1">
    <source>
        <dbReference type="SAM" id="Phobius"/>
    </source>
</evidence>
<protein>
    <submittedName>
        <fullName evidence="4">TPM domain-containing protein</fullName>
    </submittedName>
</protein>
<name>A0ABZ0INV2_9BACT</name>
<keyword evidence="1" id="KW-0472">Membrane</keyword>
<evidence type="ECO:0000256" key="2">
    <source>
        <dbReference type="SAM" id="SignalP"/>
    </source>
</evidence>
<accession>A0ABZ0INV2</accession>
<feature type="domain" description="TPM" evidence="3">
    <location>
        <begin position="40"/>
        <end position="161"/>
    </location>
</feature>
<dbReference type="EMBL" id="CP136051">
    <property type="protein sequence ID" value="WOK06144.1"/>
    <property type="molecule type" value="Genomic_DNA"/>
</dbReference>
<keyword evidence="5" id="KW-1185">Reference proteome</keyword>
<dbReference type="RefSeq" id="WP_317488878.1">
    <property type="nucleotide sequence ID" value="NZ_CP136051.1"/>
</dbReference>